<sequence>MVKILGDLIQIFKSSVSAVLPDKIIKNCISYDSLTEAAIICGQNYNLKNKNLYIIGTGKAVQYMALEAEDIFSSKIRKGIISIPKGSLNNKNDKQNVLYLEGAQNNLPDENSVSTANKIKDLLKKLTKDDFLLVFISGGGSALLSLPKYPITLEEKTTLIKKLASSGADIIELNVVRTTISDLKGGQLARYAFPAQIVTLILSDVIGDPIDIIASGPTSNVKNNPLAAINIIKKYKLYEEIPKSIQTVLNNKEYITDFPTDHVRNVIIGSNKISIAAAISAAKSFNFYPVELSSIVTGNVSHIANEYVKLVKLFCDFRTGYIDVNDLNLELKKLNIPGLKNNFTEKNNEALSIKNNNICLILAGETTVKICGNGVGGRNQQLALEFSKNINYLREKLQDHEIYFLSAGTDGIDGPTDAAGAIGYLNLISECEENNIDPDVYINNNDTYNFYKNFKKGQFHVITGHTNTNVMDLHLIIIKEKLKYSI</sequence>
<evidence type="ECO:0000256" key="4">
    <source>
        <dbReference type="ARBA" id="ARBA00020720"/>
    </source>
</evidence>
<evidence type="ECO:0000256" key="5">
    <source>
        <dbReference type="ARBA" id="ARBA00022679"/>
    </source>
</evidence>
<evidence type="ECO:0000259" key="10">
    <source>
        <dbReference type="Pfam" id="PF13660"/>
    </source>
</evidence>
<keyword evidence="6" id="KW-0547">Nucleotide-binding</keyword>
<evidence type="ECO:0000256" key="2">
    <source>
        <dbReference type="ARBA" id="ARBA00005393"/>
    </source>
</evidence>
<evidence type="ECO:0000256" key="1">
    <source>
        <dbReference type="ARBA" id="ARBA00000694"/>
    </source>
</evidence>
<reference evidence="11" key="1">
    <citation type="submission" date="2021-12" db="EMBL/GenBank/DDBJ databases">
        <authorList>
            <person name="Martin H S."/>
        </authorList>
    </citation>
    <scope>NUCLEOTIDE SEQUENCE</scope>
</reference>
<dbReference type="Pfam" id="PF05161">
    <property type="entry name" value="MOFRL"/>
    <property type="match status" value="1"/>
</dbReference>
<dbReference type="GO" id="GO:0008887">
    <property type="term" value="F:glycerate kinase activity"/>
    <property type="evidence" value="ECO:0007669"/>
    <property type="project" value="UniProtKB-EC"/>
</dbReference>
<keyword evidence="5" id="KW-0808">Transferase</keyword>
<dbReference type="GO" id="GO:0005524">
    <property type="term" value="F:ATP binding"/>
    <property type="evidence" value="ECO:0007669"/>
    <property type="project" value="UniProtKB-KW"/>
</dbReference>
<comment type="similarity">
    <text evidence="2">Belongs to the glycerate kinase type-2 family.</text>
</comment>
<dbReference type="AlphaFoldDB" id="A0A8J9UIV7"/>
<organism evidence="11 12">
    <name type="scientific">Brenthis ino</name>
    <name type="common">lesser marbled fritillary</name>
    <dbReference type="NCBI Taxonomy" id="405034"/>
    <lineage>
        <taxon>Eukaryota</taxon>
        <taxon>Metazoa</taxon>
        <taxon>Ecdysozoa</taxon>
        <taxon>Arthropoda</taxon>
        <taxon>Hexapoda</taxon>
        <taxon>Insecta</taxon>
        <taxon>Pterygota</taxon>
        <taxon>Neoptera</taxon>
        <taxon>Endopterygota</taxon>
        <taxon>Lepidoptera</taxon>
        <taxon>Glossata</taxon>
        <taxon>Ditrysia</taxon>
        <taxon>Papilionoidea</taxon>
        <taxon>Nymphalidae</taxon>
        <taxon>Heliconiinae</taxon>
        <taxon>Argynnini</taxon>
        <taxon>Brenthis</taxon>
    </lineage>
</organism>
<evidence type="ECO:0000313" key="11">
    <source>
        <dbReference type="EMBL" id="CAH0721116.1"/>
    </source>
</evidence>
<evidence type="ECO:0000256" key="8">
    <source>
        <dbReference type="ARBA" id="ARBA00022840"/>
    </source>
</evidence>
<dbReference type="Pfam" id="PF13660">
    <property type="entry name" value="DUF4147"/>
    <property type="match status" value="1"/>
</dbReference>
<dbReference type="InterPro" id="IPR039760">
    <property type="entry name" value="MOFRL_protein"/>
</dbReference>
<protein>
    <recommendedName>
        <fullName evidence="4">Glycerate kinase</fullName>
        <ecNumber evidence="3">2.7.1.31</ecNumber>
    </recommendedName>
</protein>
<dbReference type="OrthoDB" id="44918at2759"/>
<feature type="domain" description="MOFRL" evidence="9">
    <location>
        <begin position="358"/>
        <end position="472"/>
    </location>
</feature>
<name>A0A8J9UIV7_9NEOP</name>
<feature type="domain" description="MOFRL-associated" evidence="10">
    <location>
        <begin position="8"/>
        <end position="249"/>
    </location>
</feature>
<accession>A0A8J9UIV7</accession>
<dbReference type="EMBL" id="OV170222">
    <property type="protein sequence ID" value="CAH0721116.1"/>
    <property type="molecule type" value="Genomic_DNA"/>
</dbReference>
<dbReference type="FunFam" id="3.40.50.10180:FF:000001">
    <property type="entry name" value="Glycerate kinase"/>
    <property type="match status" value="1"/>
</dbReference>
<dbReference type="GO" id="GO:0005737">
    <property type="term" value="C:cytoplasm"/>
    <property type="evidence" value="ECO:0007669"/>
    <property type="project" value="TreeGrafter"/>
</dbReference>
<comment type="catalytic activity">
    <reaction evidence="1">
        <text>(R)-glycerate + ATP = (2R)-3-phosphoglycerate + ADP + H(+)</text>
        <dbReference type="Rhea" id="RHEA:23516"/>
        <dbReference type="ChEBI" id="CHEBI:15378"/>
        <dbReference type="ChEBI" id="CHEBI:16659"/>
        <dbReference type="ChEBI" id="CHEBI:30616"/>
        <dbReference type="ChEBI" id="CHEBI:58272"/>
        <dbReference type="ChEBI" id="CHEBI:456216"/>
        <dbReference type="EC" id="2.7.1.31"/>
    </reaction>
</comment>
<dbReference type="InterPro" id="IPR025286">
    <property type="entry name" value="MOFRL_assoc_dom"/>
</dbReference>
<evidence type="ECO:0000256" key="7">
    <source>
        <dbReference type="ARBA" id="ARBA00022777"/>
    </source>
</evidence>
<dbReference type="SUPFAM" id="SSF82544">
    <property type="entry name" value="GckA/TtuD-like"/>
    <property type="match status" value="1"/>
</dbReference>
<dbReference type="Gene3D" id="3.40.50.10180">
    <property type="entry name" value="Glycerate kinase, MOFRL-like N-terminal domain"/>
    <property type="match status" value="1"/>
</dbReference>
<keyword evidence="12" id="KW-1185">Reference proteome</keyword>
<dbReference type="InterPro" id="IPR038614">
    <property type="entry name" value="GK_N_sf"/>
</dbReference>
<keyword evidence="8" id="KW-0067">ATP-binding</keyword>
<evidence type="ECO:0000313" key="12">
    <source>
        <dbReference type="Proteomes" id="UP000838878"/>
    </source>
</evidence>
<dbReference type="PANTHER" id="PTHR12227:SF0">
    <property type="entry name" value="GLYCERATE KINASE"/>
    <property type="match status" value="1"/>
</dbReference>
<dbReference type="InterPro" id="IPR007835">
    <property type="entry name" value="MOFRL"/>
</dbReference>
<feature type="non-terminal residue" evidence="11">
    <location>
        <position position="486"/>
    </location>
</feature>
<gene>
    <name evidence="11" type="ORF">BINO364_LOCUS7256</name>
</gene>
<evidence type="ECO:0000256" key="3">
    <source>
        <dbReference type="ARBA" id="ARBA00012101"/>
    </source>
</evidence>
<dbReference type="EC" id="2.7.1.31" evidence="3"/>
<dbReference type="InterPro" id="IPR037035">
    <property type="entry name" value="GK-like_C_sf"/>
</dbReference>
<dbReference type="Gene3D" id="3.40.1480.10">
    <property type="entry name" value="MOFRL domain"/>
    <property type="match status" value="1"/>
</dbReference>
<keyword evidence="7" id="KW-0418">Kinase</keyword>
<evidence type="ECO:0000259" key="9">
    <source>
        <dbReference type="Pfam" id="PF05161"/>
    </source>
</evidence>
<evidence type="ECO:0000256" key="6">
    <source>
        <dbReference type="ARBA" id="ARBA00022741"/>
    </source>
</evidence>
<dbReference type="Proteomes" id="UP000838878">
    <property type="component" value="Chromosome 2"/>
</dbReference>
<proteinExistence type="inferred from homology"/>
<dbReference type="PANTHER" id="PTHR12227">
    <property type="entry name" value="GLYCERATE KINASE"/>
    <property type="match status" value="1"/>
</dbReference>